<dbReference type="Pfam" id="PF13812">
    <property type="entry name" value="PPR_3"/>
    <property type="match status" value="1"/>
</dbReference>
<dbReference type="NCBIfam" id="TIGR00756">
    <property type="entry name" value="PPR"/>
    <property type="match status" value="5"/>
</dbReference>
<gene>
    <name evidence="4" type="ORF">SPPG_06793</name>
</gene>
<dbReference type="AlphaFoldDB" id="A0A0L0HAQ2"/>
<protein>
    <submittedName>
        <fullName evidence="4">Pentatricopeptide repeat domain-containing protein</fullName>
    </submittedName>
</protein>
<proteinExistence type="predicted"/>
<dbReference type="Pfam" id="PF13041">
    <property type="entry name" value="PPR_2"/>
    <property type="match status" value="3"/>
</dbReference>
<dbReference type="Pfam" id="PF01535">
    <property type="entry name" value="PPR"/>
    <property type="match status" value="2"/>
</dbReference>
<dbReference type="EMBL" id="KQ257462">
    <property type="protein sequence ID" value="KNC97798.1"/>
    <property type="molecule type" value="Genomic_DNA"/>
</dbReference>
<keyword evidence="1" id="KW-0677">Repeat</keyword>
<feature type="compositionally biased region" description="Polar residues" evidence="3">
    <location>
        <begin position="78"/>
        <end position="88"/>
    </location>
</feature>
<organism evidence="4 5">
    <name type="scientific">Spizellomyces punctatus (strain DAOM BR117)</name>
    <dbReference type="NCBI Taxonomy" id="645134"/>
    <lineage>
        <taxon>Eukaryota</taxon>
        <taxon>Fungi</taxon>
        <taxon>Fungi incertae sedis</taxon>
        <taxon>Chytridiomycota</taxon>
        <taxon>Chytridiomycota incertae sedis</taxon>
        <taxon>Chytridiomycetes</taxon>
        <taxon>Spizellomycetales</taxon>
        <taxon>Spizellomycetaceae</taxon>
        <taxon>Spizellomyces</taxon>
    </lineage>
</organism>
<dbReference type="PANTHER" id="PTHR47942:SF16">
    <property type="entry name" value="PENTATRICOPEPTIDE REPEAT DOMAIN CONTAINING PROTEIN-RELATED"/>
    <property type="match status" value="1"/>
</dbReference>
<dbReference type="InterPro" id="IPR002885">
    <property type="entry name" value="PPR_rpt"/>
</dbReference>
<feature type="repeat" description="PPR" evidence="2">
    <location>
        <begin position="398"/>
        <end position="432"/>
    </location>
</feature>
<dbReference type="PANTHER" id="PTHR47942">
    <property type="entry name" value="TETRATRICOPEPTIDE REPEAT (TPR)-LIKE SUPERFAMILY PROTEIN-RELATED"/>
    <property type="match status" value="1"/>
</dbReference>
<dbReference type="OrthoDB" id="185373at2759"/>
<evidence type="ECO:0000256" key="3">
    <source>
        <dbReference type="SAM" id="MobiDB-lite"/>
    </source>
</evidence>
<evidence type="ECO:0000256" key="2">
    <source>
        <dbReference type="PROSITE-ProRule" id="PRU00708"/>
    </source>
</evidence>
<reference evidence="4 5" key="1">
    <citation type="submission" date="2009-08" db="EMBL/GenBank/DDBJ databases">
        <title>The Genome Sequence of Spizellomyces punctatus strain DAOM BR117.</title>
        <authorList>
            <consortium name="The Broad Institute Genome Sequencing Platform"/>
            <person name="Russ C."/>
            <person name="Cuomo C."/>
            <person name="Shea T."/>
            <person name="Young S.K."/>
            <person name="Zeng Q."/>
            <person name="Koehrsen M."/>
            <person name="Haas B."/>
            <person name="Borodovsky M."/>
            <person name="Guigo R."/>
            <person name="Alvarado L."/>
            <person name="Berlin A."/>
            <person name="Bochicchio J."/>
            <person name="Borenstein D."/>
            <person name="Chapman S."/>
            <person name="Chen Z."/>
            <person name="Engels R."/>
            <person name="Freedman E."/>
            <person name="Gellesch M."/>
            <person name="Goldberg J."/>
            <person name="Griggs A."/>
            <person name="Gujja S."/>
            <person name="Heiman D."/>
            <person name="Hepburn T."/>
            <person name="Howarth C."/>
            <person name="Jen D."/>
            <person name="Larson L."/>
            <person name="Lewis B."/>
            <person name="Mehta T."/>
            <person name="Park D."/>
            <person name="Pearson M."/>
            <person name="Roberts A."/>
            <person name="Saif S."/>
            <person name="Shenoy N."/>
            <person name="Sisk P."/>
            <person name="Stolte C."/>
            <person name="Sykes S."/>
            <person name="Thomson T."/>
            <person name="Walk T."/>
            <person name="White J."/>
            <person name="Yandava C."/>
            <person name="Burger G."/>
            <person name="Gray M.W."/>
            <person name="Holland P.W.H."/>
            <person name="King N."/>
            <person name="Lang F.B.F."/>
            <person name="Roger A.J."/>
            <person name="Ruiz-Trillo I."/>
            <person name="Lander E."/>
            <person name="Nusbaum C."/>
        </authorList>
    </citation>
    <scope>NUCLEOTIDE SEQUENCE [LARGE SCALE GENOMIC DNA]</scope>
    <source>
        <strain evidence="4 5">DAOM BR117</strain>
    </source>
</reference>
<dbReference type="GeneID" id="27690071"/>
<dbReference type="STRING" id="645134.A0A0L0HAQ2"/>
<feature type="repeat" description="PPR" evidence="2">
    <location>
        <begin position="608"/>
        <end position="642"/>
    </location>
</feature>
<dbReference type="InParanoid" id="A0A0L0HAQ2"/>
<feature type="repeat" description="PPR" evidence="2">
    <location>
        <begin position="643"/>
        <end position="677"/>
    </location>
</feature>
<feature type="region of interest" description="Disordered" evidence="3">
    <location>
        <begin position="75"/>
        <end position="103"/>
    </location>
</feature>
<feature type="repeat" description="PPR" evidence="2">
    <location>
        <begin position="469"/>
        <end position="503"/>
    </location>
</feature>
<dbReference type="RefSeq" id="XP_016605838.1">
    <property type="nucleotide sequence ID" value="XM_016754992.1"/>
</dbReference>
<feature type="repeat" description="PPR" evidence="2">
    <location>
        <begin position="433"/>
        <end position="463"/>
    </location>
</feature>
<feature type="repeat" description="PPR" evidence="2">
    <location>
        <begin position="678"/>
        <end position="712"/>
    </location>
</feature>
<evidence type="ECO:0000256" key="1">
    <source>
        <dbReference type="ARBA" id="ARBA00022737"/>
    </source>
</evidence>
<dbReference type="Proteomes" id="UP000053201">
    <property type="component" value="Unassembled WGS sequence"/>
</dbReference>
<dbReference type="VEuPathDB" id="FungiDB:SPPG_06793"/>
<sequence length="888" mass="100424">MEHNARFPSDPTQEEPRLFTRQLLLDANHLPDAAPTVAKMKNKRIWRPYPDYCIMCSLSGDNVGVNVPKCTVHKQPFRSHSQAPGRQTQNDEHHRTKRMPRERHSPITMQIARSSHQLATIPKLLEQNVEERPDMTQGVTLDLWKQAVRHPPVEGESDEAVRAKWRYYQTHIRGSDALKTLETDDFHLLLSQLGIESGPTFSEKAEIILGDMESAGIPIESRMYEVWAEHADIMSLADAESFLSTVWWCGSPQLVSDNLFATLIRILGAQQKRDAAMVLFNKAKASGRAGKKTYVETIKTACWMDAMNLARSLCDEMEEEIKTVITEDLLASMIWICSRRNRRDPSSATQIFDWAKLKKKCGVKVYAEMMWTLCAADMVDEAVELCKEMIVEKKIAPNTKICNTLLWAYLKRKEDDMAMDVLKRMTTAEVTPNSITYEGVIVALAKQRDVDGAMEVFRRMEESPGATPTTYTYNIILNILLKHGRMADVMQLLEKMPKRGIKADAITYRTLIQGLTVNGRADEALKVFHSMLKTGIAGDARTAVVVLKAFVAAGRLEDAIASLNQMKAGKWKINSWAVTVLIHAYLRRASYENAFELLDTLGDGMQPDRVTYTCFIDAYASRGDMEGVSRMIRAMDSRQIEPDTPLYNALIDAHVQQGNKDEAFRLFRAMVDRDLRPDVRTYTMLVKVCADSGAVEECVRLIEEMEVSGVWPNVMTYTCLILGLLKAGQGQRVAQWFERMVKASTSQLLITMRPTNGEKKTLVKHPSFTVDGQACSTALTGLVRLKDFDNYAKVLHSIHDCGLHVDPSHYVFAIEALKELGRPRRAEMLYRRMLSDDIHDRAAVRRARSAVLAVVAKKYGEDGVEGFLRRERYGWKHVPVDGIIKVEV</sequence>
<name>A0A0L0HAQ2_SPIPD</name>
<dbReference type="OMA" id="QMVSTGC"/>
<dbReference type="InterPro" id="IPR011990">
    <property type="entry name" value="TPR-like_helical_dom_sf"/>
</dbReference>
<keyword evidence="5" id="KW-1185">Reference proteome</keyword>
<dbReference type="Gene3D" id="1.25.40.10">
    <property type="entry name" value="Tetratricopeptide repeat domain"/>
    <property type="match status" value="4"/>
</dbReference>
<dbReference type="PROSITE" id="PS51375">
    <property type="entry name" value="PPR"/>
    <property type="match status" value="7"/>
</dbReference>
<evidence type="ECO:0000313" key="5">
    <source>
        <dbReference type="Proteomes" id="UP000053201"/>
    </source>
</evidence>
<feature type="repeat" description="PPR" evidence="2">
    <location>
        <begin position="504"/>
        <end position="538"/>
    </location>
</feature>
<dbReference type="eggNOG" id="KOG4197">
    <property type="taxonomic scope" value="Eukaryota"/>
</dbReference>
<dbReference type="InterPro" id="IPR051222">
    <property type="entry name" value="PPR/CCM1_RNA-binding"/>
</dbReference>
<accession>A0A0L0HAQ2</accession>
<evidence type="ECO:0000313" key="4">
    <source>
        <dbReference type="EMBL" id="KNC97798.1"/>
    </source>
</evidence>